<dbReference type="GO" id="GO:0035869">
    <property type="term" value="C:ciliary transition zone"/>
    <property type="evidence" value="ECO:0007669"/>
    <property type="project" value="TreeGrafter"/>
</dbReference>
<protein>
    <submittedName>
        <fullName evidence="2">Uncharacterized protein</fullName>
    </submittedName>
</protein>
<sequence length="147" mass="17064">MNSEAAKAMVKIVPQMTKLILKKQSDDEIVLQIIYAFYCLLCHTELTSELCSIEGGFVEYLINLMHDSNPQLRNMCDQALQFIAESNEYWNKRLNEERFRFHNSQWLEMCEDGGQGEIDNLTDSESEEFNDVILGAEELLLEDDPEF</sequence>
<dbReference type="InterPro" id="IPR008658">
    <property type="entry name" value="KAP3"/>
</dbReference>
<dbReference type="GO" id="GO:0007018">
    <property type="term" value="P:microtubule-based movement"/>
    <property type="evidence" value="ECO:0007669"/>
    <property type="project" value="TreeGrafter"/>
</dbReference>
<accession>A0A914PG92</accession>
<organism evidence="1 2">
    <name type="scientific">Panagrolaimus davidi</name>
    <dbReference type="NCBI Taxonomy" id="227884"/>
    <lineage>
        <taxon>Eukaryota</taxon>
        <taxon>Metazoa</taxon>
        <taxon>Ecdysozoa</taxon>
        <taxon>Nematoda</taxon>
        <taxon>Chromadorea</taxon>
        <taxon>Rhabditida</taxon>
        <taxon>Tylenchina</taxon>
        <taxon>Panagrolaimomorpha</taxon>
        <taxon>Panagrolaimoidea</taxon>
        <taxon>Panagrolaimidae</taxon>
        <taxon>Panagrolaimus</taxon>
    </lineage>
</organism>
<dbReference type="AlphaFoldDB" id="A0A914PG92"/>
<dbReference type="WBParaSite" id="PDA_v2.g17284.t1">
    <property type="protein sequence ID" value="PDA_v2.g17284.t1"/>
    <property type="gene ID" value="PDA_v2.g17284"/>
</dbReference>
<dbReference type="Pfam" id="PF05804">
    <property type="entry name" value="KAP"/>
    <property type="match status" value="1"/>
</dbReference>
<dbReference type="GO" id="GO:0044782">
    <property type="term" value="P:cilium organization"/>
    <property type="evidence" value="ECO:0007669"/>
    <property type="project" value="TreeGrafter"/>
</dbReference>
<dbReference type="SUPFAM" id="SSF48371">
    <property type="entry name" value="ARM repeat"/>
    <property type="match status" value="1"/>
</dbReference>
<evidence type="ECO:0000313" key="2">
    <source>
        <dbReference type="WBParaSite" id="PDA_v2.g17284.t1"/>
    </source>
</evidence>
<dbReference type="InterPro" id="IPR016024">
    <property type="entry name" value="ARM-type_fold"/>
</dbReference>
<dbReference type="PANTHER" id="PTHR15605">
    <property type="entry name" value="KINESIN-ASSOCIATED PROTEINS"/>
    <property type="match status" value="1"/>
</dbReference>
<dbReference type="InterPro" id="IPR011989">
    <property type="entry name" value="ARM-like"/>
</dbReference>
<name>A0A914PG92_9BILA</name>
<evidence type="ECO:0000313" key="1">
    <source>
        <dbReference type="Proteomes" id="UP000887578"/>
    </source>
</evidence>
<dbReference type="GO" id="GO:0019894">
    <property type="term" value="F:kinesin binding"/>
    <property type="evidence" value="ECO:0007669"/>
    <property type="project" value="InterPro"/>
</dbReference>
<dbReference type="GO" id="GO:0016939">
    <property type="term" value="C:kinesin II complex"/>
    <property type="evidence" value="ECO:0007669"/>
    <property type="project" value="TreeGrafter"/>
</dbReference>
<dbReference type="GO" id="GO:0005930">
    <property type="term" value="C:axoneme"/>
    <property type="evidence" value="ECO:0007669"/>
    <property type="project" value="TreeGrafter"/>
</dbReference>
<keyword evidence="1" id="KW-1185">Reference proteome</keyword>
<proteinExistence type="predicted"/>
<dbReference type="PANTHER" id="PTHR15605:SF2">
    <property type="entry name" value="KINESIN-ASSOCIATED PROTEIN 3"/>
    <property type="match status" value="1"/>
</dbReference>
<dbReference type="Gene3D" id="1.25.10.10">
    <property type="entry name" value="Leucine-rich Repeat Variant"/>
    <property type="match status" value="1"/>
</dbReference>
<dbReference type="Proteomes" id="UP000887578">
    <property type="component" value="Unplaced"/>
</dbReference>
<reference evidence="2" key="1">
    <citation type="submission" date="2022-11" db="UniProtKB">
        <authorList>
            <consortium name="WormBaseParasite"/>
        </authorList>
    </citation>
    <scope>IDENTIFICATION</scope>
</reference>